<dbReference type="GO" id="GO:0005886">
    <property type="term" value="C:plasma membrane"/>
    <property type="evidence" value="ECO:0007669"/>
    <property type="project" value="UniProtKB-SubCell"/>
</dbReference>
<name>A0A386ZR34_9NOCA</name>
<feature type="transmembrane region" description="Helical" evidence="8">
    <location>
        <begin position="335"/>
        <end position="357"/>
    </location>
</feature>
<protein>
    <submittedName>
        <fullName evidence="11">Phospholipid carrier-dependent glycosyltransferase</fullName>
    </submittedName>
</protein>
<keyword evidence="12" id="KW-1185">Reference proteome</keyword>
<feature type="transmembrane region" description="Helical" evidence="8">
    <location>
        <begin position="396"/>
        <end position="415"/>
    </location>
</feature>
<evidence type="ECO:0000259" key="9">
    <source>
        <dbReference type="Pfam" id="PF13231"/>
    </source>
</evidence>
<dbReference type="AlphaFoldDB" id="A0A386ZR34"/>
<keyword evidence="5 8" id="KW-0812">Transmembrane</keyword>
<sequence length="620" mass="65833">MGNGFYAAAAWSGSQNWKALLFGSLDPGNFITVDKPPVSQWVMGLSGQLFGFSSASMLAPQAIMAVGAVALMYGAVTRVTCSRGAGLLAGVVLAVTPVVALMFRFNNPDAVMVLLMTAAAYCTVRALPRASLRWITLAGVALGFAFLAKMLEGLMVLPALGLAYLIVAPISLRRRLLHSLAALGALLVASGWYVVLTILWPADSRPYLAGSKDNTFMDLVLGYNGFARYLGKNHMGGNSGNPFDLPEGYQIPADIRQGGFGPGGFGNGPDRLFTGEIGFEISWLLPAALVAFVLVLVSRGRRPRTDVMRGAALVFGLWTVIDGALFAGMKSGMHAYYTLAIAPAIAACFALGVFEAWRRRADAIGRIGGAALILAAGVWGFVLLHRNSEWQAWLRWVVLAAVVVAAVGLLALALPPAARLDRLRGRVTTVLLVVGVLAGLAGSTAYAAATLPQSHTGGSPVVGPGRPKKASPADDFRKQLELLFGGQVDPQLVGLLQATHTRWSAAIDRSSPAAGLELASRTSVLAIGGFTSADPVPTLPQFQDLVRDHEISYYLVPEVKLPDSWRVDKTPKDPAAPVDPEQGIWRPAGNKQILDWVRAHYTATQKFGDMTAYDLTAPPH</sequence>
<evidence type="ECO:0000256" key="8">
    <source>
        <dbReference type="SAM" id="Phobius"/>
    </source>
</evidence>
<evidence type="ECO:0000256" key="7">
    <source>
        <dbReference type="ARBA" id="ARBA00023136"/>
    </source>
</evidence>
<keyword evidence="6 8" id="KW-1133">Transmembrane helix</keyword>
<feature type="domain" description="Glycosyltransferase RgtA/B/C/D-like" evidence="9">
    <location>
        <begin position="34"/>
        <end position="190"/>
    </location>
</feature>
<reference evidence="11 12" key="1">
    <citation type="submission" date="2018-09" db="EMBL/GenBank/DDBJ databases">
        <title>Nocardia yunnanensis sp. nov., an actinomycete isolated from a soil sample.</title>
        <authorList>
            <person name="Zhang J."/>
        </authorList>
    </citation>
    <scope>NUCLEOTIDE SEQUENCE [LARGE SCALE GENOMIC DNA]</scope>
    <source>
        <strain evidence="11 12">CFHS0054</strain>
    </source>
</reference>
<dbReference type="GO" id="GO:0016763">
    <property type="term" value="F:pentosyltransferase activity"/>
    <property type="evidence" value="ECO:0007669"/>
    <property type="project" value="TreeGrafter"/>
</dbReference>
<evidence type="ECO:0000256" key="2">
    <source>
        <dbReference type="ARBA" id="ARBA00022475"/>
    </source>
</evidence>
<dbReference type="Pfam" id="PF24878">
    <property type="entry name" value="YkcB_C"/>
    <property type="match status" value="1"/>
</dbReference>
<evidence type="ECO:0000256" key="5">
    <source>
        <dbReference type="ARBA" id="ARBA00022692"/>
    </source>
</evidence>
<dbReference type="Pfam" id="PF13231">
    <property type="entry name" value="PMT_2"/>
    <property type="match status" value="1"/>
</dbReference>
<keyword evidence="7 8" id="KW-0472">Membrane</keyword>
<dbReference type="Proteomes" id="UP000267164">
    <property type="component" value="Chromosome"/>
</dbReference>
<dbReference type="KEGG" id="nyu:D7D52_36895"/>
<evidence type="ECO:0000256" key="3">
    <source>
        <dbReference type="ARBA" id="ARBA00022676"/>
    </source>
</evidence>
<gene>
    <name evidence="11" type="ORF">D7D52_36895</name>
</gene>
<dbReference type="PANTHER" id="PTHR33908:SF3">
    <property type="entry name" value="UNDECAPRENYL PHOSPHATE-ALPHA-4-AMINO-4-DEOXY-L-ARABINOSE ARABINOSYL TRANSFERASE"/>
    <property type="match status" value="1"/>
</dbReference>
<evidence type="ECO:0000256" key="1">
    <source>
        <dbReference type="ARBA" id="ARBA00004651"/>
    </source>
</evidence>
<feature type="transmembrane region" description="Helical" evidence="8">
    <location>
        <begin position="154"/>
        <end position="172"/>
    </location>
</feature>
<evidence type="ECO:0000313" key="11">
    <source>
        <dbReference type="EMBL" id="AYF79664.1"/>
    </source>
</evidence>
<dbReference type="EMBL" id="CP032568">
    <property type="protein sequence ID" value="AYF79664.1"/>
    <property type="molecule type" value="Genomic_DNA"/>
</dbReference>
<feature type="transmembrane region" description="Helical" evidence="8">
    <location>
        <begin position="281"/>
        <end position="298"/>
    </location>
</feature>
<feature type="transmembrane region" description="Helical" evidence="8">
    <location>
        <begin position="179"/>
        <end position="200"/>
    </location>
</feature>
<dbReference type="GO" id="GO:0010041">
    <property type="term" value="P:response to iron(III) ion"/>
    <property type="evidence" value="ECO:0007669"/>
    <property type="project" value="TreeGrafter"/>
</dbReference>
<comment type="subcellular location">
    <subcellularLocation>
        <location evidence="1">Cell membrane</location>
        <topology evidence="1">Multi-pass membrane protein</topology>
    </subcellularLocation>
</comment>
<feature type="transmembrane region" description="Helical" evidence="8">
    <location>
        <begin position="364"/>
        <end position="384"/>
    </location>
</feature>
<feature type="transmembrane region" description="Helical" evidence="8">
    <location>
        <begin position="49"/>
        <end position="73"/>
    </location>
</feature>
<feature type="transmembrane region" description="Helical" evidence="8">
    <location>
        <begin position="427"/>
        <end position="449"/>
    </location>
</feature>
<keyword evidence="4 11" id="KW-0808">Transferase</keyword>
<evidence type="ECO:0000256" key="6">
    <source>
        <dbReference type="ARBA" id="ARBA00022989"/>
    </source>
</evidence>
<dbReference type="OrthoDB" id="5241882at2"/>
<keyword evidence="3" id="KW-0328">Glycosyltransferase</keyword>
<evidence type="ECO:0000256" key="4">
    <source>
        <dbReference type="ARBA" id="ARBA00022679"/>
    </source>
</evidence>
<dbReference type="InterPro" id="IPR038731">
    <property type="entry name" value="RgtA/B/C-like"/>
</dbReference>
<dbReference type="InterPro" id="IPR050297">
    <property type="entry name" value="LipidA_mod_glycosyltrf_83"/>
</dbReference>
<dbReference type="PANTHER" id="PTHR33908">
    <property type="entry name" value="MANNOSYLTRANSFERASE YKCB-RELATED"/>
    <property type="match status" value="1"/>
</dbReference>
<dbReference type="InterPro" id="IPR056785">
    <property type="entry name" value="YkcA/B-like_C"/>
</dbReference>
<feature type="transmembrane region" description="Helical" evidence="8">
    <location>
        <begin position="85"/>
        <end position="104"/>
    </location>
</feature>
<evidence type="ECO:0000313" key="12">
    <source>
        <dbReference type="Proteomes" id="UP000267164"/>
    </source>
</evidence>
<dbReference type="GO" id="GO:0009103">
    <property type="term" value="P:lipopolysaccharide biosynthetic process"/>
    <property type="evidence" value="ECO:0007669"/>
    <property type="project" value="UniProtKB-ARBA"/>
</dbReference>
<evidence type="ECO:0000259" key="10">
    <source>
        <dbReference type="Pfam" id="PF24878"/>
    </source>
</evidence>
<organism evidence="11 12">
    <name type="scientific">Nocardia yunnanensis</name>
    <dbReference type="NCBI Taxonomy" id="2382165"/>
    <lineage>
        <taxon>Bacteria</taxon>
        <taxon>Bacillati</taxon>
        <taxon>Actinomycetota</taxon>
        <taxon>Actinomycetes</taxon>
        <taxon>Mycobacteriales</taxon>
        <taxon>Nocardiaceae</taxon>
        <taxon>Nocardia</taxon>
    </lineage>
</organism>
<accession>A0A386ZR34</accession>
<proteinExistence type="predicted"/>
<feature type="domain" description="Putative mannosyltransferase YkcA/B-like C-terminal" evidence="10">
    <location>
        <begin position="498"/>
        <end position="557"/>
    </location>
</feature>
<keyword evidence="2" id="KW-1003">Cell membrane</keyword>
<feature type="transmembrane region" description="Helical" evidence="8">
    <location>
        <begin position="310"/>
        <end position="329"/>
    </location>
</feature>